<keyword evidence="2" id="KW-0288">FMN</keyword>
<keyword evidence="6" id="KW-1185">Reference proteome</keyword>
<dbReference type="Pfam" id="PF00881">
    <property type="entry name" value="Nitroreductase"/>
    <property type="match status" value="2"/>
</dbReference>
<dbReference type="PANTHER" id="PTHR23026">
    <property type="entry name" value="NADPH NITROREDUCTASE"/>
    <property type="match status" value="1"/>
</dbReference>
<evidence type="ECO:0000313" key="6">
    <source>
        <dbReference type="Proteomes" id="UP000249239"/>
    </source>
</evidence>
<keyword evidence="1" id="KW-0285">Flavoprotein</keyword>
<accession>A0A2W7NYV9</accession>
<dbReference type="InterPro" id="IPR000415">
    <property type="entry name" value="Nitroreductase-like"/>
</dbReference>
<protein>
    <submittedName>
        <fullName evidence="5">Nitroreductase</fullName>
    </submittedName>
</protein>
<dbReference type="GO" id="GO:0016491">
    <property type="term" value="F:oxidoreductase activity"/>
    <property type="evidence" value="ECO:0007669"/>
    <property type="project" value="UniProtKB-KW"/>
</dbReference>
<evidence type="ECO:0000259" key="4">
    <source>
        <dbReference type="Pfam" id="PF00881"/>
    </source>
</evidence>
<evidence type="ECO:0000256" key="1">
    <source>
        <dbReference type="ARBA" id="ARBA00022630"/>
    </source>
</evidence>
<gene>
    <name evidence="5" type="ORF">LX69_01876</name>
</gene>
<dbReference type="RefSeq" id="WP_111445739.1">
    <property type="nucleotide sequence ID" value="NZ_QKZK01000013.1"/>
</dbReference>
<feature type="domain" description="Nitroreductase" evidence="4">
    <location>
        <begin position="8"/>
        <end position="62"/>
    </location>
</feature>
<organism evidence="5 6">
    <name type="scientific">Breznakibacter xylanolyticus</name>
    <dbReference type="NCBI Taxonomy" id="990"/>
    <lineage>
        <taxon>Bacteria</taxon>
        <taxon>Pseudomonadati</taxon>
        <taxon>Bacteroidota</taxon>
        <taxon>Bacteroidia</taxon>
        <taxon>Marinilabiliales</taxon>
        <taxon>Marinilabiliaceae</taxon>
        <taxon>Breznakibacter</taxon>
    </lineage>
</organism>
<dbReference type="OrthoDB" id="9809288at2"/>
<dbReference type="EMBL" id="QKZK01000013">
    <property type="protein sequence ID" value="PZX16382.1"/>
    <property type="molecule type" value="Genomic_DNA"/>
</dbReference>
<dbReference type="InterPro" id="IPR050627">
    <property type="entry name" value="Nitroreductase/BluB"/>
</dbReference>
<sequence>MNFQQLVTERFSVRSFKPAMVPDVLLHQVLEAGRLAPSACNNQPWAFVVIDAPEVLAKIHAAYPREWFAKTRQVIAVCGNHDQSWRRSYDGKDHCDIDVAIAVDHMTLMAADLGLGTCWVCHFNAQLVHDALSLPAAWEAMVLLPIGYPDVDGQPVKKRKPFDEVVFRNSFK</sequence>
<name>A0A2W7NYV9_9BACT</name>
<dbReference type="CDD" id="cd20609">
    <property type="entry name" value="nitroreductase"/>
    <property type="match status" value="1"/>
</dbReference>
<keyword evidence="3" id="KW-0560">Oxidoreductase</keyword>
<reference evidence="5 6" key="1">
    <citation type="submission" date="2018-06" db="EMBL/GenBank/DDBJ databases">
        <title>Genomic Encyclopedia of Archaeal and Bacterial Type Strains, Phase II (KMG-II): from individual species to whole genera.</title>
        <authorList>
            <person name="Goeker M."/>
        </authorList>
    </citation>
    <scope>NUCLEOTIDE SEQUENCE [LARGE SCALE GENOMIC DNA]</scope>
    <source>
        <strain evidence="5 6">DSM 6779</strain>
    </source>
</reference>
<dbReference type="Proteomes" id="UP000249239">
    <property type="component" value="Unassembled WGS sequence"/>
</dbReference>
<evidence type="ECO:0000256" key="3">
    <source>
        <dbReference type="ARBA" id="ARBA00023002"/>
    </source>
</evidence>
<proteinExistence type="predicted"/>
<comment type="caution">
    <text evidence="5">The sequence shown here is derived from an EMBL/GenBank/DDBJ whole genome shotgun (WGS) entry which is preliminary data.</text>
</comment>
<dbReference type="Gene3D" id="3.40.109.10">
    <property type="entry name" value="NADH Oxidase"/>
    <property type="match status" value="1"/>
</dbReference>
<evidence type="ECO:0000313" key="5">
    <source>
        <dbReference type="EMBL" id="PZX16382.1"/>
    </source>
</evidence>
<dbReference type="SUPFAM" id="SSF55469">
    <property type="entry name" value="FMN-dependent nitroreductase-like"/>
    <property type="match status" value="1"/>
</dbReference>
<evidence type="ECO:0000256" key="2">
    <source>
        <dbReference type="ARBA" id="ARBA00022643"/>
    </source>
</evidence>
<dbReference type="InterPro" id="IPR029479">
    <property type="entry name" value="Nitroreductase"/>
</dbReference>
<dbReference type="PANTHER" id="PTHR23026:SF90">
    <property type="entry name" value="IODOTYROSINE DEIODINASE 1"/>
    <property type="match status" value="1"/>
</dbReference>
<dbReference type="AlphaFoldDB" id="A0A2W7NYV9"/>
<feature type="domain" description="Nitroreductase" evidence="4">
    <location>
        <begin position="74"/>
        <end position="148"/>
    </location>
</feature>